<dbReference type="EMBL" id="LT629750">
    <property type="protein sequence ID" value="SDT61694.1"/>
    <property type="molecule type" value="Genomic_DNA"/>
</dbReference>
<accession>A0A1H2BU96</accession>
<dbReference type="EMBL" id="LT629750">
    <property type="protein sequence ID" value="SDR79506.1"/>
    <property type="molecule type" value="Genomic_DNA"/>
</dbReference>
<reference evidence="3" key="2">
    <citation type="submission" date="2016-10" db="EMBL/GenBank/DDBJ databases">
        <authorList>
            <person name="Varghese N."/>
            <person name="Submissions S."/>
        </authorList>
    </citation>
    <scope>NUCLEOTIDE SEQUENCE [LARGE SCALE GENOMIC DNA]</scope>
    <source>
        <strain evidence="3">GAS369</strain>
    </source>
</reference>
<reference evidence="2" key="1">
    <citation type="submission" date="2016-10" db="EMBL/GenBank/DDBJ databases">
        <authorList>
            <person name="de Groot N.N."/>
        </authorList>
    </citation>
    <scope>NUCLEOTIDE SEQUENCE [LARGE SCALE GENOMIC DNA]</scope>
    <source>
        <strain evidence="2">GAS369</strain>
    </source>
</reference>
<evidence type="ECO:0008006" key="4">
    <source>
        <dbReference type="Google" id="ProtNLM"/>
    </source>
</evidence>
<dbReference type="AlphaFoldDB" id="A0A1H2BU96"/>
<name>A0A1H2BU96_9BRAD</name>
<dbReference type="Proteomes" id="UP000243904">
    <property type="component" value="Chromosome I"/>
</dbReference>
<evidence type="ECO:0000313" key="3">
    <source>
        <dbReference type="Proteomes" id="UP000243904"/>
    </source>
</evidence>
<evidence type="ECO:0000313" key="2">
    <source>
        <dbReference type="EMBL" id="SDT61694.1"/>
    </source>
</evidence>
<sequence>MRTQPSYLQRIRKKYNEIGEVWDRSDRWHAWSKRQIDEEMFTISRQFSALNDGSRLVVDVGSGGYSYFDSRCGRVEVDIAEARLRQSTWPVCASAESLPLLPGVSDLTICVGPVINYCSLEEALNEFSLVTKNHGVLVLHVELSNSWEFLGSKAYRADAAFVTTFYKGAEQYWVYSNQFVQRMLAAYGFKIERTRYFHILSSLAYRVSRSPNFSAYFAIADVLFRNFWLAPQVADSAIFVCRRVATE</sequence>
<gene>
    <name evidence="1" type="ORF">SAMN05444158_0016</name>
    <name evidence="2" type="ORF">SAMN05444158_7542</name>
</gene>
<organism evidence="2 3">
    <name type="scientific">Bradyrhizobium canariense</name>
    <dbReference type="NCBI Taxonomy" id="255045"/>
    <lineage>
        <taxon>Bacteria</taxon>
        <taxon>Pseudomonadati</taxon>
        <taxon>Pseudomonadota</taxon>
        <taxon>Alphaproteobacteria</taxon>
        <taxon>Hyphomicrobiales</taxon>
        <taxon>Nitrobacteraceae</taxon>
        <taxon>Bradyrhizobium</taxon>
    </lineage>
</organism>
<evidence type="ECO:0000313" key="1">
    <source>
        <dbReference type="EMBL" id="SDR79506.1"/>
    </source>
</evidence>
<dbReference type="Gene3D" id="3.40.50.150">
    <property type="entry name" value="Vaccinia Virus protein VP39"/>
    <property type="match status" value="1"/>
</dbReference>
<dbReference type="SUPFAM" id="SSF53335">
    <property type="entry name" value="S-adenosyl-L-methionine-dependent methyltransferases"/>
    <property type="match status" value="1"/>
</dbReference>
<protein>
    <recommendedName>
        <fullName evidence="4">Methyltransferase type 11 domain-containing protein</fullName>
    </recommendedName>
</protein>
<dbReference type="InterPro" id="IPR029063">
    <property type="entry name" value="SAM-dependent_MTases_sf"/>
</dbReference>
<keyword evidence="3" id="KW-1185">Reference proteome</keyword>
<proteinExistence type="predicted"/>